<dbReference type="InterPro" id="IPR005845">
    <property type="entry name" value="A-D-PHexomutase_a/b/a-II"/>
</dbReference>
<dbReference type="CDD" id="cd05805">
    <property type="entry name" value="MPG1_transferase"/>
    <property type="match status" value="1"/>
</dbReference>
<dbReference type="Gene3D" id="3.30.310.50">
    <property type="entry name" value="Alpha-D-phosphohexomutase, C-terminal domain"/>
    <property type="match status" value="1"/>
</dbReference>
<dbReference type="SUPFAM" id="SSF55957">
    <property type="entry name" value="Phosphoglucomutase, C-terminal domain"/>
    <property type="match status" value="1"/>
</dbReference>
<dbReference type="InterPro" id="IPR005846">
    <property type="entry name" value="A-D-PHexomutase_a/b/a-III"/>
</dbReference>
<name>A0A1F4TVQ8_UNCSA</name>
<dbReference type="Gene3D" id="3.90.550.10">
    <property type="entry name" value="Spore Coat Polysaccharide Biosynthesis Protein SpsA, Chain A"/>
    <property type="match status" value="1"/>
</dbReference>
<keyword evidence="5" id="KW-0597">Phosphoprotein</keyword>
<dbReference type="CDD" id="cd04181">
    <property type="entry name" value="NTP_transferase"/>
    <property type="match status" value="1"/>
</dbReference>
<dbReference type="AlphaFoldDB" id="A0A1F4TVQ8"/>
<evidence type="ECO:0000256" key="6">
    <source>
        <dbReference type="ARBA" id="ARBA00022917"/>
    </source>
</evidence>
<dbReference type="Pfam" id="PF02878">
    <property type="entry name" value="PGM_PMM_I"/>
    <property type="match status" value="1"/>
</dbReference>
<feature type="domain" description="Nucleotidyl transferase" evidence="7">
    <location>
        <begin position="2"/>
        <end position="231"/>
    </location>
</feature>
<sequence>MKAVVLAGGLGTRLHPLTVNTPKPMVPVANRPMMEYVIYLLRKHKFTDISVLLYHQPGVIKQYFGDGSEFGVKIEYIEAKEDFGTAGSVRYASQHFQEPFLVISADVITDFDLEAAVKFHQSKGAAVTLVLTRVANPLAYGIVIQDKHGRIIRFLEKPSWSEVFSDTVNCGIYIIDPSVLEYIPSGKAVDFSQDLFPKLLEEGKPLYGYVAEGLWKDIGSLAEYSTAHKEISGHQPLQIAAGAKLAPTVRTEGIVVVGEGTIVADGTLLSNVAIGRNCQVGREARLHNCVLWDGVTLGSEVSLENTVIAGGTVIGERSVLEEGVVVGQECNIGKDVNIKPYVKIWPHKVIEEGATVSRSMVWKERWTRNIFGPYGVTGLCNVEITPEFAASLGAAYGSILGKGAYISTSRDSHKSSRMIYRALISGILSAGVNVSNLEEVPIPVNRFELKALKSRGGFHVRKSPYDPQVIDIKFFDENGMDLSSSREKKIERVYFGEDYKRAGIEGVGELSFPFHRVAESYKEGVLNFVDRDLIRKANFKIVVDYACSSASNIFPSILGDLGIEVISLNAHIDATKITKTRQMFDRGLDQLSQIVRSLRADLGVMLDTGAEKIFLCDERGTILRGDIELAAMIILAAKNYQPAQLAVPVKASRVMEHLGGKYAAKIIRTKTSTREMMEASTRAGISFLGEIQGGFIFPEFQPAFDAMFATTKLLEMLARSGVRMSAIEAEIPPIFMASKQISCGSESKGKVLRSLVDSLGDSEVDMTDGIKVFSGEDWALILPDPQRPVIHVTAEAGSDEAASKLVDKYITKIDSIL</sequence>
<reference evidence="12 13" key="1">
    <citation type="journal article" date="2016" name="Nat. Commun.">
        <title>Thousands of microbial genomes shed light on interconnected biogeochemical processes in an aquifer system.</title>
        <authorList>
            <person name="Anantharaman K."/>
            <person name="Brown C.T."/>
            <person name="Hug L.A."/>
            <person name="Sharon I."/>
            <person name="Castelle C.J."/>
            <person name="Probst A.J."/>
            <person name="Thomas B.C."/>
            <person name="Singh A."/>
            <person name="Wilkins M.J."/>
            <person name="Karaoz U."/>
            <person name="Brodie E.L."/>
            <person name="Williams K.H."/>
            <person name="Hubbard S.S."/>
            <person name="Banfield J.F."/>
        </authorList>
    </citation>
    <scope>NUCLEOTIDE SEQUENCE [LARGE SCALE GENOMIC DNA]</scope>
</reference>
<evidence type="ECO:0000313" key="13">
    <source>
        <dbReference type="Proteomes" id="UP000178951"/>
    </source>
</evidence>
<dbReference type="SUPFAM" id="SSF53738">
    <property type="entry name" value="Phosphoglucomutase, first 3 domains"/>
    <property type="match status" value="3"/>
</dbReference>
<feature type="domain" description="EIF2B subunit epsilon/gamma LbH" evidence="11">
    <location>
        <begin position="243"/>
        <end position="338"/>
    </location>
</feature>
<dbReference type="SUPFAM" id="SSF51161">
    <property type="entry name" value="Trimeric LpxA-like enzymes"/>
    <property type="match status" value="1"/>
</dbReference>
<gene>
    <name evidence="12" type="ORF">A2311_06320</name>
</gene>
<dbReference type="Proteomes" id="UP000178951">
    <property type="component" value="Unassembled WGS sequence"/>
</dbReference>
<dbReference type="InterPro" id="IPR005835">
    <property type="entry name" value="NTP_transferase_dom"/>
</dbReference>
<dbReference type="GO" id="GO:0016868">
    <property type="term" value="F:intramolecular phosphotransferase activity"/>
    <property type="evidence" value="ECO:0007669"/>
    <property type="project" value="InterPro"/>
</dbReference>
<evidence type="ECO:0000256" key="2">
    <source>
        <dbReference type="ARBA" id="ARBA00010231"/>
    </source>
</evidence>
<evidence type="ECO:0000256" key="3">
    <source>
        <dbReference type="ARBA" id="ARBA00022490"/>
    </source>
</evidence>
<comment type="similarity">
    <text evidence="2">Belongs to the phosphohexose mutase family.</text>
</comment>
<dbReference type="InterPro" id="IPR011004">
    <property type="entry name" value="Trimer_LpxA-like_sf"/>
</dbReference>
<dbReference type="InterPro" id="IPR050486">
    <property type="entry name" value="Mannose-1P_guanyltransferase"/>
</dbReference>
<dbReference type="Gene3D" id="3.40.120.10">
    <property type="entry name" value="Alpha-D-Glucose-1,6-Bisphosphate, subunit A, domain 3"/>
    <property type="match status" value="3"/>
</dbReference>
<feature type="domain" description="Alpha-D-phosphohexomutase alpha/beta/alpha" evidence="9">
    <location>
        <begin position="520"/>
        <end position="620"/>
    </location>
</feature>
<dbReference type="InterPro" id="IPR029044">
    <property type="entry name" value="Nucleotide-diphossugar_trans"/>
</dbReference>
<feature type="domain" description="Alpha-D-phosphohexomutase alpha/beta/alpha" evidence="10">
    <location>
        <begin position="632"/>
        <end position="731"/>
    </location>
</feature>
<comment type="caution">
    <text evidence="12">The sequence shown here is derived from an EMBL/GenBank/DDBJ whole genome shotgun (WGS) entry which is preliminary data.</text>
</comment>
<keyword evidence="6" id="KW-0648">Protein biosynthesis</keyword>
<dbReference type="Pfam" id="PF00483">
    <property type="entry name" value="NTP_transferase"/>
    <property type="match status" value="1"/>
</dbReference>
<feature type="domain" description="Alpha-D-phosphohexomutase alpha/beta/alpha" evidence="8">
    <location>
        <begin position="369"/>
        <end position="498"/>
    </location>
</feature>
<dbReference type="Pfam" id="PF02879">
    <property type="entry name" value="PGM_PMM_II"/>
    <property type="match status" value="1"/>
</dbReference>
<comment type="subcellular location">
    <subcellularLocation>
        <location evidence="1">Cytoplasm</location>
        <location evidence="1">Cytosol</location>
    </subcellularLocation>
</comment>
<organism evidence="12 13">
    <name type="scientific">candidate division WOR-1 bacterium RIFOXYB2_FULL_48_7</name>
    <dbReference type="NCBI Taxonomy" id="1802583"/>
    <lineage>
        <taxon>Bacteria</taxon>
        <taxon>Bacillati</taxon>
        <taxon>Saganbacteria</taxon>
    </lineage>
</organism>
<dbReference type="EMBL" id="MEUF01000007">
    <property type="protein sequence ID" value="OGC36746.1"/>
    <property type="molecule type" value="Genomic_DNA"/>
</dbReference>
<evidence type="ECO:0000259" key="7">
    <source>
        <dbReference type="Pfam" id="PF00483"/>
    </source>
</evidence>
<dbReference type="GO" id="GO:0005975">
    <property type="term" value="P:carbohydrate metabolic process"/>
    <property type="evidence" value="ECO:0007669"/>
    <property type="project" value="InterPro"/>
</dbReference>
<evidence type="ECO:0000256" key="1">
    <source>
        <dbReference type="ARBA" id="ARBA00004514"/>
    </source>
</evidence>
<dbReference type="SUPFAM" id="SSF53448">
    <property type="entry name" value="Nucleotide-diphospho-sugar transferases"/>
    <property type="match status" value="1"/>
</dbReference>
<protein>
    <recommendedName>
        <fullName evidence="14">Nucleotidyltransferase</fullName>
    </recommendedName>
</protein>
<keyword evidence="3" id="KW-0963">Cytoplasm</keyword>
<dbReference type="InterPro" id="IPR016055">
    <property type="entry name" value="A-D-PHexomutase_a/b/a-I/II/III"/>
</dbReference>
<dbReference type="Pfam" id="PF02880">
    <property type="entry name" value="PGM_PMM_III"/>
    <property type="match status" value="1"/>
</dbReference>
<evidence type="ECO:0000256" key="4">
    <source>
        <dbReference type="ARBA" id="ARBA00022540"/>
    </source>
</evidence>
<dbReference type="PANTHER" id="PTHR22572">
    <property type="entry name" value="SUGAR-1-PHOSPHATE GUANYL TRANSFERASE"/>
    <property type="match status" value="1"/>
</dbReference>
<evidence type="ECO:0008006" key="14">
    <source>
        <dbReference type="Google" id="ProtNLM"/>
    </source>
</evidence>
<evidence type="ECO:0000259" key="9">
    <source>
        <dbReference type="Pfam" id="PF02879"/>
    </source>
</evidence>
<dbReference type="InterPro" id="IPR005844">
    <property type="entry name" value="A-D-PHexomutase_a/b/a-I"/>
</dbReference>
<evidence type="ECO:0000259" key="8">
    <source>
        <dbReference type="Pfam" id="PF02878"/>
    </source>
</evidence>
<evidence type="ECO:0000259" key="11">
    <source>
        <dbReference type="Pfam" id="PF25084"/>
    </source>
</evidence>
<dbReference type="InterPro" id="IPR036900">
    <property type="entry name" value="A-D-PHexomutase_C_sf"/>
</dbReference>
<evidence type="ECO:0000256" key="5">
    <source>
        <dbReference type="ARBA" id="ARBA00022553"/>
    </source>
</evidence>
<evidence type="ECO:0000313" key="12">
    <source>
        <dbReference type="EMBL" id="OGC36746.1"/>
    </source>
</evidence>
<dbReference type="STRING" id="1802583.A2311_06320"/>
<proteinExistence type="inferred from homology"/>
<keyword evidence="4" id="KW-0396">Initiation factor</keyword>
<dbReference type="Gene3D" id="2.160.10.10">
    <property type="entry name" value="Hexapeptide repeat proteins"/>
    <property type="match status" value="1"/>
</dbReference>
<dbReference type="InterPro" id="IPR056764">
    <property type="entry name" value="LbH_EIF2B3/5"/>
</dbReference>
<accession>A0A1F4TVQ8</accession>
<dbReference type="Pfam" id="PF25084">
    <property type="entry name" value="LbH_EIF2B"/>
    <property type="match status" value="1"/>
</dbReference>
<evidence type="ECO:0000259" key="10">
    <source>
        <dbReference type="Pfam" id="PF02880"/>
    </source>
</evidence>